<dbReference type="GO" id="GO:0005524">
    <property type="term" value="F:ATP binding"/>
    <property type="evidence" value="ECO:0007669"/>
    <property type="project" value="UniProtKB-KW"/>
</dbReference>
<dbReference type="Gene3D" id="1.10.287.130">
    <property type="match status" value="1"/>
</dbReference>
<dbReference type="Gene3D" id="1.20.120.160">
    <property type="entry name" value="HPT domain"/>
    <property type="match status" value="1"/>
</dbReference>
<dbReference type="CDD" id="cd00082">
    <property type="entry name" value="HisKA"/>
    <property type="match status" value="1"/>
</dbReference>
<evidence type="ECO:0000256" key="16">
    <source>
        <dbReference type="PROSITE-ProRule" id="PRU00169"/>
    </source>
</evidence>
<dbReference type="EMBL" id="JAKRRX010000013">
    <property type="protein sequence ID" value="MCW8332992.1"/>
    <property type="molecule type" value="Genomic_DNA"/>
</dbReference>
<dbReference type="GO" id="GO:0000155">
    <property type="term" value="F:phosphorelay sensor kinase activity"/>
    <property type="evidence" value="ECO:0007669"/>
    <property type="project" value="InterPro"/>
</dbReference>
<dbReference type="Pfam" id="PF00512">
    <property type="entry name" value="HisKA"/>
    <property type="match status" value="1"/>
</dbReference>
<keyword evidence="14 18" id="KW-0472">Membrane</keyword>
<dbReference type="InterPro" id="IPR003660">
    <property type="entry name" value="HAMP_dom"/>
</dbReference>
<dbReference type="SMART" id="SM00448">
    <property type="entry name" value="REC"/>
    <property type="match status" value="1"/>
</dbReference>
<feature type="modified residue" description="Phosphohistidine" evidence="15">
    <location>
        <position position="722"/>
    </location>
</feature>
<dbReference type="EC" id="2.7.13.3" evidence="3"/>
<evidence type="ECO:0000256" key="5">
    <source>
        <dbReference type="ARBA" id="ARBA00022553"/>
    </source>
</evidence>
<evidence type="ECO:0000256" key="6">
    <source>
        <dbReference type="ARBA" id="ARBA00022679"/>
    </source>
</evidence>
<dbReference type="PROSITE" id="PS50109">
    <property type="entry name" value="HIS_KIN"/>
    <property type="match status" value="1"/>
</dbReference>
<accession>A0A9X3CC75</accession>
<comment type="subcellular location">
    <subcellularLocation>
        <location evidence="2">Cell membrane</location>
        <topology evidence="2">Multi-pass membrane protein</topology>
    </subcellularLocation>
</comment>
<dbReference type="GO" id="GO:0005886">
    <property type="term" value="C:plasma membrane"/>
    <property type="evidence" value="ECO:0007669"/>
    <property type="project" value="UniProtKB-SubCell"/>
</dbReference>
<feature type="transmembrane region" description="Helical" evidence="18">
    <location>
        <begin position="153"/>
        <end position="175"/>
    </location>
</feature>
<dbReference type="SUPFAM" id="SSF47384">
    <property type="entry name" value="Homodimeric domain of signal transducing histidine kinase"/>
    <property type="match status" value="1"/>
</dbReference>
<evidence type="ECO:0000256" key="17">
    <source>
        <dbReference type="SAM" id="MobiDB-lite"/>
    </source>
</evidence>
<dbReference type="PROSITE" id="PS50894">
    <property type="entry name" value="HPT"/>
    <property type="match status" value="1"/>
</dbReference>
<comment type="catalytic activity">
    <reaction evidence="1">
        <text>ATP + protein L-histidine = ADP + protein N-phospho-L-histidine.</text>
        <dbReference type="EC" id="2.7.13.3"/>
    </reaction>
</comment>
<evidence type="ECO:0000256" key="10">
    <source>
        <dbReference type="ARBA" id="ARBA00022801"/>
    </source>
</evidence>
<keyword evidence="6" id="KW-0808">Transferase</keyword>
<proteinExistence type="predicted"/>
<keyword evidence="12 18" id="KW-1133">Transmembrane helix</keyword>
<dbReference type="Pfam" id="PF01627">
    <property type="entry name" value="Hpt"/>
    <property type="match status" value="1"/>
</dbReference>
<dbReference type="CDD" id="cd06225">
    <property type="entry name" value="HAMP"/>
    <property type="match status" value="1"/>
</dbReference>
<dbReference type="FunFam" id="3.30.565.10:FF:000010">
    <property type="entry name" value="Sensor histidine kinase RcsC"/>
    <property type="match status" value="1"/>
</dbReference>
<evidence type="ECO:0000313" key="23">
    <source>
        <dbReference type="EMBL" id="MCW8332992.1"/>
    </source>
</evidence>
<dbReference type="SUPFAM" id="SSF52172">
    <property type="entry name" value="CheY-like"/>
    <property type="match status" value="1"/>
</dbReference>
<name>A0A9X3CC75_9VIBR</name>
<sequence>MTFRTKTIVGIALIEVVLLMVLVFSAMSFLKQSNEKQLIQRANSTATMFAHAAKDAVLSTDIATLEDLSRDFMQLEDVHYVKIVRHDEVLACAGDMELLERTMNVDQNLGSVDDGVFDTRVNITSGGIQYGYVDMGFGTSAISAMLDSAKRSIVGIASIEVVLVAIFSFVLGTYLTKSLVRLTRATHILREKGPGFQLNDNSKDEFGELSKSFDLMSLQLKQSYEDLKTARQEAEHACESKGRFLASMSHEIRTPMNGVLGILSLLEETKLSKEQQQLVTTATQSGSFLLSVINDILDFTRMESNTLRLEHQPFELKTCIEDVVDSFGPSAKAKDLILHSYIEGDVPSLVEGDVPSLVEGDVNRVRQILHNLIGNALKFTQEGSITVKVSAIPASNQQTTITCSVIDTGIGIEQSAMEYLFDEFTMVDQTYSRTQEGSGLGLAICKRLCELMDGNIEVNSEPNQGSTFTFQITLNLAQSLTSNVEPSTHQMASALSGIRVLVAEDNKANQLVIKNMFLHAGIQIDLVENGVQAVEQVQEYSYDIVFMDISMPQMDGMTATQKIRALDDPTISTLPIVALTAHALTGDKEQFLKAGMSDYLSKPVRLSQLIEKIELFLVNEEKEPVEDTHSNKTLEPMDSTPAPVQNTCVEQNSHATETEPHHGEADLNLVDESILQQMIEDTSADVIPLLIDHYVEESKDRLSKIHESVAEQNGDQLEFESHTLGSSALALGNRQLSSLAREIEKLCLEGNVSEAFALEPQLQQLAQQSIDALLVRKDQGFETPSSSNI</sequence>
<evidence type="ECO:0000256" key="3">
    <source>
        <dbReference type="ARBA" id="ARBA00012438"/>
    </source>
</evidence>
<dbReference type="InterPro" id="IPR036097">
    <property type="entry name" value="HisK_dim/P_sf"/>
</dbReference>
<dbReference type="InterPro" id="IPR011006">
    <property type="entry name" value="CheY-like_superfamily"/>
</dbReference>
<gene>
    <name evidence="23" type="ORF">MD483_04005</name>
</gene>
<evidence type="ECO:0000313" key="24">
    <source>
        <dbReference type="Proteomes" id="UP001155586"/>
    </source>
</evidence>
<feature type="region of interest" description="Disordered" evidence="17">
    <location>
        <begin position="624"/>
        <end position="645"/>
    </location>
</feature>
<dbReference type="InterPro" id="IPR036641">
    <property type="entry name" value="HPT_dom_sf"/>
</dbReference>
<dbReference type="InterPro" id="IPR001789">
    <property type="entry name" value="Sig_transdc_resp-reg_receiver"/>
</dbReference>
<dbReference type="RefSeq" id="WP_265686678.1">
    <property type="nucleotide sequence ID" value="NZ_JAKRRX010000013.1"/>
</dbReference>
<evidence type="ECO:0000256" key="15">
    <source>
        <dbReference type="PROSITE-ProRule" id="PRU00110"/>
    </source>
</evidence>
<evidence type="ECO:0000256" key="11">
    <source>
        <dbReference type="ARBA" id="ARBA00022840"/>
    </source>
</evidence>
<dbReference type="Proteomes" id="UP001155586">
    <property type="component" value="Unassembled WGS sequence"/>
</dbReference>
<keyword evidence="11 23" id="KW-0067">ATP-binding</keyword>
<protein>
    <recommendedName>
        <fullName evidence="3">histidine kinase</fullName>
        <ecNumber evidence="3">2.7.13.3</ecNumber>
    </recommendedName>
</protein>
<keyword evidence="4" id="KW-1003">Cell membrane</keyword>
<dbReference type="InterPro" id="IPR008207">
    <property type="entry name" value="Sig_transdc_His_kin_Hpt_dom"/>
</dbReference>
<dbReference type="PANTHER" id="PTHR45339:SF1">
    <property type="entry name" value="HYBRID SIGNAL TRANSDUCTION HISTIDINE KINASE J"/>
    <property type="match status" value="1"/>
</dbReference>
<dbReference type="InterPro" id="IPR003661">
    <property type="entry name" value="HisK_dim/P_dom"/>
</dbReference>
<dbReference type="InterPro" id="IPR005467">
    <property type="entry name" value="His_kinase_dom"/>
</dbReference>
<feature type="domain" description="Response regulatory" evidence="20">
    <location>
        <begin position="499"/>
        <end position="617"/>
    </location>
</feature>
<feature type="domain" description="HAMP" evidence="21">
    <location>
        <begin position="173"/>
        <end position="225"/>
    </location>
</feature>
<keyword evidence="7 18" id="KW-0812">Transmembrane</keyword>
<evidence type="ECO:0000256" key="14">
    <source>
        <dbReference type="ARBA" id="ARBA00023136"/>
    </source>
</evidence>
<evidence type="ECO:0000259" key="21">
    <source>
        <dbReference type="PROSITE" id="PS50885"/>
    </source>
</evidence>
<evidence type="ECO:0000256" key="1">
    <source>
        <dbReference type="ARBA" id="ARBA00000085"/>
    </source>
</evidence>
<evidence type="ECO:0000256" key="9">
    <source>
        <dbReference type="ARBA" id="ARBA00022777"/>
    </source>
</evidence>
<dbReference type="Pfam" id="PF00072">
    <property type="entry name" value="Response_reg"/>
    <property type="match status" value="1"/>
</dbReference>
<feature type="transmembrane region" description="Helical" evidence="18">
    <location>
        <begin position="6"/>
        <end position="30"/>
    </location>
</feature>
<evidence type="ECO:0000256" key="18">
    <source>
        <dbReference type="SAM" id="Phobius"/>
    </source>
</evidence>
<feature type="domain" description="HPt" evidence="22">
    <location>
        <begin position="683"/>
        <end position="773"/>
    </location>
</feature>
<dbReference type="Gene3D" id="6.10.340.10">
    <property type="match status" value="1"/>
</dbReference>
<dbReference type="AlphaFoldDB" id="A0A9X3CC75"/>
<keyword evidence="13" id="KW-0902">Two-component regulatory system</keyword>
<evidence type="ECO:0000256" key="2">
    <source>
        <dbReference type="ARBA" id="ARBA00004651"/>
    </source>
</evidence>
<dbReference type="PRINTS" id="PR00344">
    <property type="entry name" value="BCTRLSENSOR"/>
</dbReference>
<keyword evidence="5 16" id="KW-0597">Phosphoprotein</keyword>
<evidence type="ECO:0000256" key="8">
    <source>
        <dbReference type="ARBA" id="ARBA00022741"/>
    </source>
</evidence>
<keyword evidence="8" id="KW-0547">Nucleotide-binding</keyword>
<dbReference type="CDD" id="cd17546">
    <property type="entry name" value="REC_hyHK_CKI1_RcsC-like"/>
    <property type="match status" value="1"/>
</dbReference>
<evidence type="ECO:0000259" key="20">
    <source>
        <dbReference type="PROSITE" id="PS50110"/>
    </source>
</evidence>
<dbReference type="CDD" id="cd16922">
    <property type="entry name" value="HATPase_EvgS-ArcB-TorS-like"/>
    <property type="match status" value="1"/>
</dbReference>
<dbReference type="SMART" id="SM00387">
    <property type="entry name" value="HATPase_c"/>
    <property type="match status" value="1"/>
</dbReference>
<dbReference type="Gene3D" id="3.30.565.10">
    <property type="entry name" value="Histidine kinase-like ATPase, C-terminal domain"/>
    <property type="match status" value="1"/>
</dbReference>
<dbReference type="PANTHER" id="PTHR45339">
    <property type="entry name" value="HYBRID SIGNAL TRANSDUCTION HISTIDINE KINASE J"/>
    <property type="match status" value="1"/>
</dbReference>
<comment type="caution">
    <text evidence="23">The sequence shown here is derived from an EMBL/GenBank/DDBJ whole genome shotgun (WGS) entry which is preliminary data.</text>
</comment>
<feature type="modified residue" description="4-aspartylphosphate" evidence="16">
    <location>
        <position position="548"/>
    </location>
</feature>
<organism evidence="23 24">
    <name type="scientific">Vibrio paucivorans</name>
    <dbReference type="NCBI Taxonomy" id="2829489"/>
    <lineage>
        <taxon>Bacteria</taxon>
        <taxon>Pseudomonadati</taxon>
        <taxon>Pseudomonadota</taxon>
        <taxon>Gammaproteobacteria</taxon>
        <taxon>Vibrionales</taxon>
        <taxon>Vibrionaceae</taxon>
        <taxon>Vibrio</taxon>
    </lineage>
</organism>
<keyword evidence="24" id="KW-1185">Reference proteome</keyword>
<dbReference type="GO" id="GO:0016787">
    <property type="term" value="F:hydrolase activity"/>
    <property type="evidence" value="ECO:0007669"/>
    <property type="project" value="UniProtKB-KW"/>
</dbReference>
<dbReference type="SMART" id="SM00388">
    <property type="entry name" value="HisKA"/>
    <property type="match status" value="1"/>
</dbReference>
<evidence type="ECO:0000256" key="7">
    <source>
        <dbReference type="ARBA" id="ARBA00022692"/>
    </source>
</evidence>
<dbReference type="InterPro" id="IPR003594">
    <property type="entry name" value="HATPase_dom"/>
</dbReference>
<dbReference type="InterPro" id="IPR004358">
    <property type="entry name" value="Sig_transdc_His_kin-like_C"/>
</dbReference>
<dbReference type="Gene3D" id="3.40.50.2300">
    <property type="match status" value="1"/>
</dbReference>
<feature type="domain" description="Histidine kinase" evidence="19">
    <location>
        <begin position="247"/>
        <end position="476"/>
    </location>
</feature>
<evidence type="ECO:0000259" key="22">
    <source>
        <dbReference type="PROSITE" id="PS50894"/>
    </source>
</evidence>
<dbReference type="Pfam" id="PF02518">
    <property type="entry name" value="HATPase_c"/>
    <property type="match status" value="1"/>
</dbReference>
<dbReference type="SUPFAM" id="SSF55874">
    <property type="entry name" value="ATPase domain of HSP90 chaperone/DNA topoisomerase II/histidine kinase"/>
    <property type="match status" value="1"/>
</dbReference>
<keyword evidence="9" id="KW-0418">Kinase</keyword>
<evidence type="ECO:0000256" key="4">
    <source>
        <dbReference type="ARBA" id="ARBA00022475"/>
    </source>
</evidence>
<evidence type="ECO:0000259" key="19">
    <source>
        <dbReference type="PROSITE" id="PS50109"/>
    </source>
</evidence>
<evidence type="ECO:0000256" key="13">
    <source>
        <dbReference type="ARBA" id="ARBA00023012"/>
    </source>
</evidence>
<dbReference type="PROSITE" id="PS50885">
    <property type="entry name" value="HAMP"/>
    <property type="match status" value="1"/>
</dbReference>
<evidence type="ECO:0000256" key="12">
    <source>
        <dbReference type="ARBA" id="ARBA00022989"/>
    </source>
</evidence>
<reference evidence="23" key="1">
    <citation type="submission" date="2022-02" db="EMBL/GenBank/DDBJ databases">
        <title>Vibrio sp. nov., a new bacterium isolated from Bohai sea, China.</title>
        <authorList>
            <person name="Yuan Y."/>
        </authorList>
    </citation>
    <scope>NUCLEOTIDE SEQUENCE</scope>
    <source>
        <strain evidence="23">DBSS07</strain>
    </source>
</reference>
<dbReference type="PROSITE" id="PS50110">
    <property type="entry name" value="RESPONSE_REGULATORY"/>
    <property type="match status" value="1"/>
</dbReference>
<dbReference type="FunFam" id="1.10.287.130:FF:000004">
    <property type="entry name" value="Ethylene receptor 1"/>
    <property type="match status" value="1"/>
</dbReference>
<keyword evidence="10" id="KW-0378">Hydrolase</keyword>
<dbReference type="SUPFAM" id="SSF47226">
    <property type="entry name" value="Histidine-containing phosphotransfer domain, HPT domain"/>
    <property type="match status" value="1"/>
</dbReference>
<dbReference type="InterPro" id="IPR036890">
    <property type="entry name" value="HATPase_C_sf"/>
</dbReference>